<accession>A0A067PLS7</accession>
<dbReference type="PANTHER" id="PTHR46590">
    <property type="entry name" value="PHOSPHATIDYLINOSITOL TRANSFER PROTEIN CSR1-RELATED"/>
    <property type="match status" value="1"/>
</dbReference>
<proteinExistence type="predicted"/>
<feature type="transmembrane region" description="Helical" evidence="2">
    <location>
        <begin position="388"/>
        <end position="405"/>
    </location>
</feature>
<feature type="region of interest" description="Disordered" evidence="1">
    <location>
        <begin position="278"/>
        <end position="361"/>
    </location>
</feature>
<dbReference type="PANTHER" id="PTHR46590:SF4">
    <property type="entry name" value="CRAL-TRIO DOMAIN-CONTAINING PROTEIN"/>
    <property type="match status" value="1"/>
</dbReference>
<dbReference type="Proteomes" id="UP000027265">
    <property type="component" value="Unassembled WGS sequence"/>
</dbReference>
<dbReference type="InterPro" id="IPR052432">
    <property type="entry name" value="PITP/CRAL-TRIO"/>
</dbReference>
<keyword evidence="2" id="KW-1133">Transmembrane helix</keyword>
<evidence type="ECO:0000313" key="4">
    <source>
        <dbReference type="EMBL" id="KDQ55784.1"/>
    </source>
</evidence>
<keyword evidence="5" id="KW-1185">Reference proteome</keyword>
<reference evidence="5" key="1">
    <citation type="journal article" date="2014" name="Proc. Natl. Acad. Sci. U.S.A.">
        <title>Extensive sampling of basidiomycete genomes demonstrates inadequacy of the white-rot/brown-rot paradigm for wood decay fungi.</title>
        <authorList>
            <person name="Riley R."/>
            <person name="Salamov A.A."/>
            <person name="Brown D.W."/>
            <person name="Nagy L.G."/>
            <person name="Floudas D."/>
            <person name="Held B.W."/>
            <person name="Levasseur A."/>
            <person name="Lombard V."/>
            <person name="Morin E."/>
            <person name="Otillar R."/>
            <person name="Lindquist E.A."/>
            <person name="Sun H."/>
            <person name="LaButti K.M."/>
            <person name="Schmutz J."/>
            <person name="Jabbour D."/>
            <person name="Luo H."/>
            <person name="Baker S.E."/>
            <person name="Pisabarro A.G."/>
            <person name="Walton J.D."/>
            <person name="Blanchette R.A."/>
            <person name="Henrissat B."/>
            <person name="Martin F."/>
            <person name="Cullen D."/>
            <person name="Hibbett D.S."/>
            <person name="Grigoriev I.V."/>
        </authorList>
    </citation>
    <scope>NUCLEOTIDE SEQUENCE [LARGE SCALE GENOMIC DNA]</scope>
    <source>
        <strain evidence="5">MUCL 33604</strain>
    </source>
</reference>
<dbReference type="AlphaFoldDB" id="A0A067PLS7"/>
<dbReference type="CDD" id="cd00170">
    <property type="entry name" value="SEC14"/>
    <property type="match status" value="1"/>
</dbReference>
<dbReference type="PRINTS" id="PR01217">
    <property type="entry name" value="PRICHEXTENSN"/>
</dbReference>
<dbReference type="Gene3D" id="3.40.525.10">
    <property type="entry name" value="CRAL-TRIO lipid binding domain"/>
    <property type="match status" value="1"/>
</dbReference>
<dbReference type="InterPro" id="IPR036865">
    <property type="entry name" value="CRAL-TRIO_dom_sf"/>
</dbReference>
<name>A0A067PLS7_9AGAM</name>
<dbReference type="HOGENOM" id="CLU_037648_0_0_1"/>
<evidence type="ECO:0000259" key="3">
    <source>
        <dbReference type="PROSITE" id="PS50191"/>
    </source>
</evidence>
<organism evidence="4 5">
    <name type="scientific">Jaapia argillacea MUCL 33604</name>
    <dbReference type="NCBI Taxonomy" id="933084"/>
    <lineage>
        <taxon>Eukaryota</taxon>
        <taxon>Fungi</taxon>
        <taxon>Dikarya</taxon>
        <taxon>Basidiomycota</taxon>
        <taxon>Agaricomycotina</taxon>
        <taxon>Agaricomycetes</taxon>
        <taxon>Agaricomycetidae</taxon>
        <taxon>Jaapiales</taxon>
        <taxon>Jaapiaceae</taxon>
        <taxon>Jaapia</taxon>
    </lineage>
</organism>
<dbReference type="SUPFAM" id="SSF52087">
    <property type="entry name" value="CRAL/TRIO domain"/>
    <property type="match status" value="1"/>
</dbReference>
<evidence type="ECO:0000256" key="1">
    <source>
        <dbReference type="SAM" id="MobiDB-lite"/>
    </source>
</evidence>
<dbReference type="InterPro" id="IPR001251">
    <property type="entry name" value="CRAL-TRIO_dom"/>
</dbReference>
<sequence>MSNSIHSALHSTSSSLHALYAEHYTDVIQLQKTVVDDILPGLVDECDADGGDRRGWEEARSWLGDKETIFRILRRQKFTTSFALESIRENLLWRLTHIPPLSHAGNLLHALPRTVRDPFGHPILVFKLSVLNPTSSPPGSSKGKEKLSAREELRGRVIDALERLRLHLRVLNVDNEGEGAERTLQYVLLLDLQGASIQSMNIDLLTWYLRELYPRFPGMLAAVFVLNYSWAHSGIWSIAKRMLPESILSRVFFPTSQELVEYFGNGCLPSDYGGTLPPLADSVDPMFSPAPSPSPSPPPSTPKDPPPPSTPKDPSPPSPPPLPPQTLIPEHPPTQTQTPSRKTPLPDPHSHLNPTFGYPTPTNKKLTHLLRTLLYLFCQKYGGLLRPVVYGLVALASAGLVVIAGRRGLGRVLVRGFERSFVMGSRSMLGIEWMLGRLVLGGLRGIETVLENVVRVLGRERVWWSGLATMVGLGVRGFWEDILGFGVESVGWVLGVDVRVRVGSGF</sequence>
<keyword evidence="2" id="KW-0812">Transmembrane</keyword>
<dbReference type="InParanoid" id="A0A067PLS7"/>
<evidence type="ECO:0000256" key="2">
    <source>
        <dbReference type="SAM" id="Phobius"/>
    </source>
</evidence>
<dbReference type="SMART" id="SM00516">
    <property type="entry name" value="SEC14"/>
    <property type="match status" value="1"/>
</dbReference>
<protein>
    <recommendedName>
        <fullName evidence="3">CRAL-TRIO domain-containing protein</fullName>
    </recommendedName>
</protein>
<evidence type="ECO:0000313" key="5">
    <source>
        <dbReference type="Proteomes" id="UP000027265"/>
    </source>
</evidence>
<gene>
    <name evidence="4" type="ORF">JAAARDRAFT_59749</name>
</gene>
<feature type="domain" description="CRAL-TRIO" evidence="3">
    <location>
        <begin position="116"/>
        <end position="280"/>
    </location>
</feature>
<dbReference type="PROSITE" id="PS50191">
    <property type="entry name" value="CRAL_TRIO"/>
    <property type="match status" value="1"/>
</dbReference>
<feature type="compositionally biased region" description="Pro residues" evidence="1">
    <location>
        <begin position="288"/>
        <end position="332"/>
    </location>
</feature>
<dbReference type="OrthoDB" id="75724at2759"/>
<keyword evidence="2" id="KW-0472">Membrane</keyword>
<dbReference type="EMBL" id="KL197724">
    <property type="protein sequence ID" value="KDQ55784.1"/>
    <property type="molecule type" value="Genomic_DNA"/>
</dbReference>
<dbReference type="Pfam" id="PF00650">
    <property type="entry name" value="CRAL_TRIO"/>
    <property type="match status" value="1"/>
</dbReference>